<dbReference type="HOGENOM" id="CLU_2048470_0_0_11"/>
<comment type="caution">
    <text evidence="1">The sequence shown here is derived from an EMBL/GenBank/DDBJ whole genome shotgun (WGS) entry which is preliminary data.</text>
</comment>
<dbReference type="STRING" id="1352936.M878_41095"/>
<dbReference type="AlphaFoldDB" id="V6JJI1"/>
<name>V6JJI1_STRRC</name>
<reference evidence="1 2" key="1">
    <citation type="journal article" date="2014" name="Genome Announc.">
        <title>Draft Genome Sequence of Streptomyces roseochromogenes subsp. oscitans DS 12.976, Producer of the Aminocoumarin Antibiotic Clorobiocin.</title>
        <authorList>
            <person name="Ruckert C."/>
            <person name="Kalinowski J."/>
            <person name="Heide L."/>
            <person name="Apel A.K."/>
        </authorList>
    </citation>
    <scope>NUCLEOTIDE SEQUENCE [LARGE SCALE GENOMIC DNA]</scope>
    <source>
        <strain evidence="1 2">DS 12.976</strain>
    </source>
</reference>
<sequence>MRAFSVHPGQIADTGLAKPLTREALRAAGALDAQGRPVRAPARQQKTVAQGAATSVWCATSRQLAGLGGVCCENCGISPLVAPEDEAGWRAEPGLPGMLPYPAGPEAVARPWEVSERLTG</sequence>
<proteinExistence type="predicted"/>
<evidence type="ECO:0000313" key="2">
    <source>
        <dbReference type="Proteomes" id="UP000017984"/>
    </source>
</evidence>
<gene>
    <name evidence="1" type="ORF">M878_41095</name>
</gene>
<accession>V6JJI1</accession>
<protein>
    <submittedName>
        <fullName evidence="1">Uncharacterized protein</fullName>
    </submittedName>
</protein>
<organism evidence="1 2">
    <name type="scientific">Streptomyces roseochromogenus subsp. oscitans DS 12.976</name>
    <dbReference type="NCBI Taxonomy" id="1352936"/>
    <lineage>
        <taxon>Bacteria</taxon>
        <taxon>Bacillati</taxon>
        <taxon>Actinomycetota</taxon>
        <taxon>Actinomycetes</taxon>
        <taxon>Kitasatosporales</taxon>
        <taxon>Streptomycetaceae</taxon>
        <taxon>Streptomyces</taxon>
    </lineage>
</organism>
<dbReference type="EMBL" id="AWQX01000366">
    <property type="protein sequence ID" value="EST19868.1"/>
    <property type="molecule type" value="Genomic_DNA"/>
</dbReference>
<evidence type="ECO:0000313" key="1">
    <source>
        <dbReference type="EMBL" id="EST19868.1"/>
    </source>
</evidence>
<keyword evidence="2" id="KW-1185">Reference proteome</keyword>
<dbReference type="PATRIC" id="fig|1352936.5.peg.8511"/>
<dbReference type="Proteomes" id="UP000017984">
    <property type="component" value="Chromosome"/>
</dbReference>